<dbReference type="PANTHER" id="PTHR33365">
    <property type="entry name" value="YALI0B05434P"/>
    <property type="match status" value="1"/>
</dbReference>
<gene>
    <name evidence="5" type="ORF">EW145_g6169</name>
</gene>
<dbReference type="PANTHER" id="PTHR33365:SF11">
    <property type="entry name" value="TAT PATHWAY SIGNAL SEQUENCE"/>
    <property type="match status" value="1"/>
</dbReference>
<organism evidence="5 6">
    <name type="scientific">Phellinidium pouzarii</name>
    <dbReference type="NCBI Taxonomy" id="167371"/>
    <lineage>
        <taxon>Eukaryota</taxon>
        <taxon>Fungi</taxon>
        <taxon>Dikarya</taxon>
        <taxon>Basidiomycota</taxon>
        <taxon>Agaricomycotina</taxon>
        <taxon>Agaricomycetes</taxon>
        <taxon>Hymenochaetales</taxon>
        <taxon>Hymenochaetaceae</taxon>
        <taxon>Phellinidium</taxon>
    </lineage>
</organism>
<proteinExistence type="inferred from homology"/>
<evidence type="ECO:0008006" key="7">
    <source>
        <dbReference type="Google" id="ProtNLM"/>
    </source>
</evidence>
<evidence type="ECO:0000256" key="4">
    <source>
        <dbReference type="SAM" id="Phobius"/>
    </source>
</evidence>
<evidence type="ECO:0000256" key="2">
    <source>
        <dbReference type="ARBA" id="ARBA00023002"/>
    </source>
</evidence>
<keyword evidence="2" id="KW-0560">Oxidoreductase</keyword>
<comment type="similarity">
    <text evidence="3">Belongs to the ustYa family.</text>
</comment>
<evidence type="ECO:0000256" key="3">
    <source>
        <dbReference type="ARBA" id="ARBA00035112"/>
    </source>
</evidence>
<keyword evidence="4" id="KW-0812">Transmembrane</keyword>
<accession>A0A4S4KZA4</accession>
<dbReference type="Pfam" id="PF11807">
    <property type="entry name" value="UstYa"/>
    <property type="match status" value="1"/>
</dbReference>
<reference evidence="5 6" key="1">
    <citation type="submission" date="2019-02" db="EMBL/GenBank/DDBJ databases">
        <title>Genome sequencing of the rare red list fungi Phellinidium pouzarii.</title>
        <authorList>
            <person name="Buettner E."/>
            <person name="Kellner H."/>
        </authorList>
    </citation>
    <scope>NUCLEOTIDE SEQUENCE [LARGE SCALE GENOMIC DNA]</scope>
    <source>
        <strain evidence="5 6">DSM 108285</strain>
    </source>
</reference>
<dbReference type="GO" id="GO:0016491">
    <property type="term" value="F:oxidoreductase activity"/>
    <property type="evidence" value="ECO:0007669"/>
    <property type="project" value="UniProtKB-KW"/>
</dbReference>
<protein>
    <recommendedName>
        <fullName evidence="7">Oxidase ustYa</fullName>
    </recommendedName>
</protein>
<keyword evidence="4" id="KW-0472">Membrane</keyword>
<evidence type="ECO:0000313" key="6">
    <source>
        <dbReference type="Proteomes" id="UP000308199"/>
    </source>
</evidence>
<dbReference type="OrthoDB" id="3687641at2759"/>
<dbReference type="AlphaFoldDB" id="A0A4S4KZA4"/>
<dbReference type="GO" id="GO:0043386">
    <property type="term" value="P:mycotoxin biosynthetic process"/>
    <property type="evidence" value="ECO:0007669"/>
    <property type="project" value="InterPro"/>
</dbReference>
<evidence type="ECO:0000313" key="5">
    <source>
        <dbReference type="EMBL" id="THH03568.1"/>
    </source>
</evidence>
<sequence length="199" mass="22504">MLPPSTSRSVALIRICIIALGIFNAYLTFTLQRRPTMSDRQYTYIADDFPAEIDVPGLEEQVSLVTEQTTHYQLNGSEADMEWEMLLPLPARLVRLGPDFRPFAVSMLHTLHCLDRLRHYLYETPTTNVGREHVEHCANYIREDILCGANTRLIPAGGVDGDIGNLNMEYTCRDWTAVYVVIQKNHQAYVDSSGGVSQL</sequence>
<dbReference type="EMBL" id="SGPK01000439">
    <property type="protein sequence ID" value="THH03568.1"/>
    <property type="molecule type" value="Genomic_DNA"/>
</dbReference>
<feature type="transmembrane region" description="Helical" evidence="4">
    <location>
        <begin position="12"/>
        <end position="31"/>
    </location>
</feature>
<keyword evidence="6" id="KW-1185">Reference proteome</keyword>
<dbReference type="InterPro" id="IPR021765">
    <property type="entry name" value="UstYa-like"/>
</dbReference>
<dbReference type="Proteomes" id="UP000308199">
    <property type="component" value="Unassembled WGS sequence"/>
</dbReference>
<evidence type="ECO:0000256" key="1">
    <source>
        <dbReference type="ARBA" id="ARBA00004685"/>
    </source>
</evidence>
<keyword evidence="4" id="KW-1133">Transmembrane helix</keyword>
<name>A0A4S4KZA4_9AGAM</name>
<comment type="caution">
    <text evidence="5">The sequence shown here is derived from an EMBL/GenBank/DDBJ whole genome shotgun (WGS) entry which is preliminary data.</text>
</comment>
<comment type="pathway">
    <text evidence="1">Mycotoxin biosynthesis.</text>
</comment>